<comment type="caution">
    <text evidence="2">The sequence shown here is derived from an EMBL/GenBank/DDBJ whole genome shotgun (WGS) entry which is preliminary data.</text>
</comment>
<accession>A0A0W1R9P0</accession>
<name>A0A0W1R9P0_9EURY</name>
<dbReference type="Pfam" id="PF26479">
    <property type="entry name" value="DUF8152"/>
    <property type="match status" value="1"/>
</dbReference>
<evidence type="ECO:0000313" key="3">
    <source>
        <dbReference type="Proteomes" id="UP000054387"/>
    </source>
</evidence>
<evidence type="ECO:0000313" key="2">
    <source>
        <dbReference type="EMBL" id="KTG09762.1"/>
    </source>
</evidence>
<dbReference type="RefSeq" id="WP_058581116.1">
    <property type="nucleotide sequence ID" value="NZ_LOPU01000018.1"/>
</dbReference>
<dbReference type="STRING" id="1514971.AUR64_08995"/>
<gene>
    <name evidence="2" type="ORF">AUR64_08995</name>
</gene>
<feature type="domain" description="DUF8152" evidence="1">
    <location>
        <begin position="9"/>
        <end position="90"/>
    </location>
</feature>
<proteinExistence type="predicted"/>
<protein>
    <recommendedName>
        <fullName evidence="1">DUF8152 domain-containing protein</fullName>
    </recommendedName>
</protein>
<dbReference type="AlphaFoldDB" id="A0A0W1R9P0"/>
<dbReference type="InterPro" id="IPR058465">
    <property type="entry name" value="DUF8152"/>
</dbReference>
<dbReference type="Proteomes" id="UP000054387">
    <property type="component" value="Unassembled WGS sequence"/>
</dbReference>
<organism evidence="2 3">
    <name type="scientific">Haloprofundus marisrubri</name>
    <dbReference type="NCBI Taxonomy" id="1514971"/>
    <lineage>
        <taxon>Archaea</taxon>
        <taxon>Methanobacteriati</taxon>
        <taxon>Methanobacteriota</taxon>
        <taxon>Stenosarchaea group</taxon>
        <taxon>Halobacteria</taxon>
        <taxon>Halobacteriales</taxon>
        <taxon>Haloferacaceae</taxon>
        <taxon>Haloprofundus</taxon>
    </lineage>
</organism>
<dbReference type="EMBL" id="LOPU01000018">
    <property type="protein sequence ID" value="KTG09762.1"/>
    <property type="molecule type" value="Genomic_DNA"/>
</dbReference>
<keyword evidence="3" id="KW-1185">Reference proteome</keyword>
<sequence>MSESLDALLSELHAELEATAELPIAPRANLWLGEAEAVAADLTRGDADDDVVARRIAHVEHLLSNVEETENADADTRVATALSLVDRIEKRVESSDT</sequence>
<reference evidence="2 3" key="1">
    <citation type="submission" date="2015-12" db="EMBL/GenBank/DDBJ databases">
        <title>Haloprofundus marisrubri gen. nov., sp. nov., an extremely halophilic archaeon isolated from the Discovery deep brine-seawater interface in the Red Sea.</title>
        <authorList>
            <person name="Zhang G."/>
            <person name="Stingl U."/>
            <person name="Rashid M."/>
        </authorList>
    </citation>
    <scope>NUCLEOTIDE SEQUENCE [LARGE SCALE GENOMIC DNA]</scope>
    <source>
        <strain evidence="2 3">SB9</strain>
    </source>
</reference>
<evidence type="ECO:0000259" key="1">
    <source>
        <dbReference type="Pfam" id="PF26479"/>
    </source>
</evidence>
<dbReference type="OrthoDB" id="204708at2157"/>